<evidence type="ECO:0000313" key="8">
    <source>
        <dbReference type="EMBL" id="CAF9908110.1"/>
    </source>
</evidence>
<dbReference type="AlphaFoldDB" id="A0A8H3I5H9"/>
<dbReference type="EC" id="3.1.2.4" evidence="3"/>
<keyword evidence="4" id="KW-0378">Hydrolase</keyword>
<dbReference type="Pfam" id="PF16113">
    <property type="entry name" value="ECH_2"/>
    <property type="match status" value="1"/>
</dbReference>
<protein>
    <recommendedName>
        <fullName evidence="3">3-hydroxyisobutyryl-CoA hydrolase</fullName>
        <ecNumber evidence="3">3.1.2.4</ecNumber>
    </recommendedName>
    <alternativeName>
        <fullName evidence="6">3-hydroxyisobutyryl-coenzyme A hydrolase</fullName>
    </alternativeName>
</protein>
<dbReference type="InterPro" id="IPR045004">
    <property type="entry name" value="ECH_dom"/>
</dbReference>
<evidence type="ECO:0000256" key="2">
    <source>
        <dbReference type="ARBA" id="ARBA00004173"/>
    </source>
</evidence>
<gene>
    <name evidence="8" type="ORF">IMSHALPRED_006582</name>
</gene>
<organism evidence="8 9">
    <name type="scientific">Imshaugia aleurites</name>
    <dbReference type="NCBI Taxonomy" id="172621"/>
    <lineage>
        <taxon>Eukaryota</taxon>
        <taxon>Fungi</taxon>
        <taxon>Dikarya</taxon>
        <taxon>Ascomycota</taxon>
        <taxon>Pezizomycotina</taxon>
        <taxon>Lecanoromycetes</taxon>
        <taxon>OSLEUM clade</taxon>
        <taxon>Lecanoromycetidae</taxon>
        <taxon>Lecanorales</taxon>
        <taxon>Lecanorineae</taxon>
        <taxon>Parmeliaceae</taxon>
        <taxon>Imshaugia</taxon>
    </lineage>
</organism>
<accession>A0A8H3I5H9</accession>
<dbReference type="OrthoDB" id="1737613at2759"/>
<sequence>MPLKAKILNPAISRQAATMTTDSKAPTGEPSYDPDDVLFNAIYGVRTIELNRPKKLNSLNASMARKIRARLKEWEKSQLANVIIIGGAGPKAFCAGGDVAVLAQQNTTGPEGQAASQAYFGLEYQLDHLIATYSKPYIAYMDGITMGGGVGLSVHAPIRIATERTLFAMPETTIGFFPDVGGSFFLPRLEGRIGAYLALTSERLKGVNAFYAGVATHYIDSSSLSSLTARLAELQFKDYEDMYSRLATIAATIAEFDTGLPHDEPMLLAGELRKAIDRCFGYTEVESIIRALEDEEQNTKLPQHIRDWATSTLKTLSERSPTSLKVTLRLMELGRKWSIGEAFRNEYHIAGSFMSHPDFDSGVSALLIHKPSTKPTWNPPSLQDVTKEDVDAFFNHAGKYPIKLLNEHERDYKQYPFRMGLVREDEIENVIRRGGQTAKRVISKFFNEGGRRAGTRAKVEEVLARNCDQDENGYLIWKSRESSSVQH</sequence>
<dbReference type="FunFam" id="3.90.226.10:FF:000026">
    <property type="entry name" value="3-hydroxyisobutyryl-CoA hydrolase, mitochondrial"/>
    <property type="match status" value="1"/>
</dbReference>
<keyword evidence="9" id="KW-1185">Reference proteome</keyword>
<proteinExistence type="predicted"/>
<evidence type="ECO:0000313" key="9">
    <source>
        <dbReference type="Proteomes" id="UP000664534"/>
    </source>
</evidence>
<keyword evidence="5" id="KW-0496">Mitochondrion</keyword>
<evidence type="ECO:0000256" key="5">
    <source>
        <dbReference type="ARBA" id="ARBA00023128"/>
    </source>
</evidence>
<dbReference type="InterPro" id="IPR029045">
    <property type="entry name" value="ClpP/crotonase-like_dom_sf"/>
</dbReference>
<comment type="caution">
    <text evidence="8">The sequence shown here is derived from an EMBL/GenBank/DDBJ whole genome shotgun (WGS) entry which is preliminary data.</text>
</comment>
<dbReference type="PROSITE" id="PS00166">
    <property type="entry name" value="ENOYL_COA_HYDRATASE"/>
    <property type="match status" value="1"/>
</dbReference>
<dbReference type="CDD" id="cd06558">
    <property type="entry name" value="crotonase-like"/>
    <property type="match status" value="1"/>
</dbReference>
<dbReference type="GO" id="GO:0006574">
    <property type="term" value="P:L-valine catabolic process"/>
    <property type="evidence" value="ECO:0007669"/>
    <property type="project" value="TreeGrafter"/>
</dbReference>
<evidence type="ECO:0000256" key="6">
    <source>
        <dbReference type="ARBA" id="ARBA00031181"/>
    </source>
</evidence>
<comment type="subcellular location">
    <subcellularLocation>
        <location evidence="2">Mitochondrion</location>
    </subcellularLocation>
</comment>
<dbReference type="EMBL" id="CAJPDT010000004">
    <property type="protein sequence ID" value="CAF9908110.1"/>
    <property type="molecule type" value="Genomic_DNA"/>
</dbReference>
<reference evidence="8" key="1">
    <citation type="submission" date="2021-03" db="EMBL/GenBank/DDBJ databases">
        <authorList>
            <person name="Tagirdzhanova G."/>
        </authorList>
    </citation>
    <scope>NUCLEOTIDE SEQUENCE</scope>
</reference>
<evidence type="ECO:0000259" key="7">
    <source>
        <dbReference type="Pfam" id="PF16113"/>
    </source>
</evidence>
<name>A0A8H3I5H9_9LECA</name>
<dbReference type="PANTHER" id="PTHR43176">
    <property type="entry name" value="3-HYDROXYISOBUTYRYL-COA HYDROLASE-RELATED"/>
    <property type="match status" value="1"/>
</dbReference>
<evidence type="ECO:0000256" key="3">
    <source>
        <dbReference type="ARBA" id="ARBA00011915"/>
    </source>
</evidence>
<dbReference type="Gene3D" id="3.90.226.10">
    <property type="entry name" value="2-enoyl-CoA Hydratase, Chain A, domain 1"/>
    <property type="match status" value="1"/>
</dbReference>
<dbReference type="NCBIfam" id="NF004127">
    <property type="entry name" value="PRK05617.1"/>
    <property type="match status" value="1"/>
</dbReference>
<dbReference type="Proteomes" id="UP000664534">
    <property type="component" value="Unassembled WGS sequence"/>
</dbReference>
<evidence type="ECO:0000256" key="1">
    <source>
        <dbReference type="ARBA" id="ARBA00001709"/>
    </source>
</evidence>
<evidence type="ECO:0000256" key="4">
    <source>
        <dbReference type="ARBA" id="ARBA00022801"/>
    </source>
</evidence>
<dbReference type="InterPro" id="IPR032259">
    <property type="entry name" value="HIBYL-CoA-H"/>
</dbReference>
<dbReference type="GO" id="GO:0003860">
    <property type="term" value="F:3-hydroxyisobutyryl-CoA hydrolase activity"/>
    <property type="evidence" value="ECO:0007669"/>
    <property type="project" value="UniProtKB-EC"/>
</dbReference>
<dbReference type="GO" id="GO:0005739">
    <property type="term" value="C:mitochondrion"/>
    <property type="evidence" value="ECO:0007669"/>
    <property type="project" value="UniProtKB-SubCell"/>
</dbReference>
<feature type="domain" description="Enoyl-CoA hydratase/isomerase" evidence="7">
    <location>
        <begin position="45"/>
        <end position="394"/>
    </location>
</feature>
<dbReference type="SUPFAM" id="SSF52096">
    <property type="entry name" value="ClpP/crotonase"/>
    <property type="match status" value="1"/>
</dbReference>
<dbReference type="PANTHER" id="PTHR43176:SF3">
    <property type="entry name" value="3-HYDROXYISOBUTYRYL-COA HYDROLASE, MITOCHONDRIAL"/>
    <property type="match status" value="1"/>
</dbReference>
<comment type="catalytic activity">
    <reaction evidence="1">
        <text>3-hydroxy-2-methylpropanoyl-CoA + H2O = 3-hydroxy-2-methylpropanoate + CoA + H(+)</text>
        <dbReference type="Rhea" id="RHEA:20888"/>
        <dbReference type="ChEBI" id="CHEBI:11805"/>
        <dbReference type="ChEBI" id="CHEBI:15377"/>
        <dbReference type="ChEBI" id="CHEBI:15378"/>
        <dbReference type="ChEBI" id="CHEBI:57287"/>
        <dbReference type="ChEBI" id="CHEBI:57340"/>
        <dbReference type="EC" id="3.1.2.4"/>
    </reaction>
</comment>
<dbReference type="InterPro" id="IPR018376">
    <property type="entry name" value="Enoyl-CoA_hyd/isom_CS"/>
</dbReference>